<evidence type="ECO:0000256" key="9">
    <source>
        <dbReference type="SAM" id="MobiDB-lite"/>
    </source>
</evidence>
<keyword evidence="4 10" id="KW-1133">Transmembrane helix</keyword>
<dbReference type="PANTHER" id="PTHR24243">
    <property type="entry name" value="G-PROTEIN COUPLED RECEPTOR"/>
    <property type="match status" value="1"/>
</dbReference>
<comment type="subcellular location">
    <subcellularLocation>
        <location evidence="1">Membrane</location>
        <topology evidence="1">Multi-pass membrane protein</topology>
    </subcellularLocation>
</comment>
<feature type="transmembrane region" description="Helical" evidence="10">
    <location>
        <begin position="84"/>
        <end position="104"/>
    </location>
</feature>
<feature type="domain" description="G-protein coupled receptors family 1 profile" evidence="11">
    <location>
        <begin position="64"/>
        <end position="214"/>
    </location>
</feature>
<dbReference type="Proteomes" id="UP001286313">
    <property type="component" value="Unassembled WGS sequence"/>
</dbReference>
<evidence type="ECO:0000256" key="5">
    <source>
        <dbReference type="ARBA" id="ARBA00023040"/>
    </source>
</evidence>
<keyword evidence="13" id="KW-1185">Reference proteome</keyword>
<dbReference type="InterPro" id="IPR000276">
    <property type="entry name" value="GPCR_Rhodpsn"/>
</dbReference>
<evidence type="ECO:0000259" key="11">
    <source>
        <dbReference type="PROSITE" id="PS50262"/>
    </source>
</evidence>
<evidence type="ECO:0000256" key="1">
    <source>
        <dbReference type="ARBA" id="ARBA00004141"/>
    </source>
</evidence>
<keyword evidence="3 10" id="KW-0812">Transmembrane</keyword>
<dbReference type="PRINTS" id="PR00237">
    <property type="entry name" value="GPCRRHODOPSN"/>
</dbReference>
<feature type="compositionally biased region" description="Basic and acidic residues" evidence="9">
    <location>
        <begin position="339"/>
        <end position="348"/>
    </location>
</feature>
<organism evidence="12 13">
    <name type="scientific">Petrolisthes cinctipes</name>
    <name type="common">Flat porcelain crab</name>
    <dbReference type="NCBI Taxonomy" id="88211"/>
    <lineage>
        <taxon>Eukaryota</taxon>
        <taxon>Metazoa</taxon>
        <taxon>Ecdysozoa</taxon>
        <taxon>Arthropoda</taxon>
        <taxon>Crustacea</taxon>
        <taxon>Multicrustacea</taxon>
        <taxon>Malacostraca</taxon>
        <taxon>Eumalacostraca</taxon>
        <taxon>Eucarida</taxon>
        <taxon>Decapoda</taxon>
        <taxon>Pleocyemata</taxon>
        <taxon>Anomura</taxon>
        <taxon>Galatheoidea</taxon>
        <taxon>Porcellanidae</taxon>
        <taxon>Petrolisthes</taxon>
    </lineage>
</organism>
<keyword evidence="6 10" id="KW-0472">Membrane</keyword>
<comment type="similarity">
    <text evidence="2">Belongs to the G-protein coupled receptor 1 family.</text>
</comment>
<evidence type="ECO:0000256" key="3">
    <source>
        <dbReference type="ARBA" id="ARBA00022692"/>
    </source>
</evidence>
<feature type="transmembrane region" description="Helical" evidence="10">
    <location>
        <begin position="124"/>
        <end position="150"/>
    </location>
</feature>
<name>A0AAE1K7K5_PETCI</name>
<dbReference type="Gene3D" id="1.20.1070.10">
    <property type="entry name" value="Rhodopsin 7-helix transmembrane proteins"/>
    <property type="match status" value="1"/>
</dbReference>
<feature type="transmembrane region" description="Helical" evidence="10">
    <location>
        <begin position="261"/>
        <end position="283"/>
    </location>
</feature>
<proteinExistence type="inferred from homology"/>
<dbReference type="GO" id="GO:0016020">
    <property type="term" value="C:membrane"/>
    <property type="evidence" value="ECO:0007669"/>
    <property type="project" value="UniProtKB-SubCell"/>
</dbReference>
<accession>A0AAE1K7K5</accession>
<feature type="compositionally biased region" description="Polar residues" evidence="9">
    <location>
        <begin position="349"/>
        <end position="364"/>
    </location>
</feature>
<gene>
    <name evidence="12" type="ORF">Pcinc_029590</name>
</gene>
<sequence length="364" mass="40337">MTNNSSVFYNSSSSFTSSPSCQTEVEIWLDYPNSKLLEAAKVLDGYEVLQILLMCAVILISVVGNIGVMVVFSLTPTIRSTLNCYLVNLAVADLFITTLCWPTIVNRITSPLYVLGHFLCRLHVLVQGTCVNVSVLTLGAVACNRAYAVLFPFQAHSANPRLVPLLLLLWGLSFTLAFPGFLIRDTIVYKVLCTMFFLPGFLMMAGYSVIVVRLWCMRKVPSSLSQQDTSSQQSHYHTTAASPPAPHTRVRRQSRQWMESSLFWAYFLGYTNSALNPLLYWGFSDNFRGGLSTLLTRLRSRAHLTASARGLPSSTSTLLSRISHQQTSLSLSRKSSGRTSDKEHDSSHKPLNSAQKAANSTMEV</sequence>
<feature type="region of interest" description="Disordered" evidence="9">
    <location>
        <begin position="315"/>
        <end position="364"/>
    </location>
</feature>
<evidence type="ECO:0000256" key="2">
    <source>
        <dbReference type="ARBA" id="ARBA00010663"/>
    </source>
</evidence>
<evidence type="ECO:0000256" key="8">
    <source>
        <dbReference type="ARBA" id="ARBA00023224"/>
    </source>
</evidence>
<dbReference type="GO" id="GO:0004930">
    <property type="term" value="F:G protein-coupled receptor activity"/>
    <property type="evidence" value="ECO:0007669"/>
    <property type="project" value="UniProtKB-KW"/>
</dbReference>
<feature type="compositionally biased region" description="Polar residues" evidence="9">
    <location>
        <begin position="315"/>
        <end position="338"/>
    </location>
</feature>
<feature type="transmembrane region" description="Helical" evidence="10">
    <location>
        <begin position="195"/>
        <end position="216"/>
    </location>
</feature>
<comment type="caution">
    <text evidence="12">The sequence shown here is derived from an EMBL/GenBank/DDBJ whole genome shotgun (WGS) entry which is preliminary data.</text>
</comment>
<protein>
    <recommendedName>
        <fullName evidence="11">G-protein coupled receptors family 1 profile domain-containing protein</fullName>
    </recommendedName>
</protein>
<dbReference type="SUPFAM" id="SSF81321">
    <property type="entry name" value="Family A G protein-coupled receptor-like"/>
    <property type="match status" value="1"/>
</dbReference>
<dbReference type="PROSITE" id="PS50262">
    <property type="entry name" value="G_PROTEIN_RECEP_F1_2"/>
    <property type="match status" value="1"/>
</dbReference>
<feature type="region of interest" description="Disordered" evidence="9">
    <location>
        <begin position="227"/>
        <end position="250"/>
    </location>
</feature>
<feature type="transmembrane region" description="Helical" evidence="10">
    <location>
        <begin position="51"/>
        <end position="72"/>
    </location>
</feature>
<keyword evidence="7" id="KW-0675">Receptor</keyword>
<evidence type="ECO:0000313" key="13">
    <source>
        <dbReference type="Proteomes" id="UP001286313"/>
    </source>
</evidence>
<dbReference type="Pfam" id="PF00001">
    <property type="entry name" value="7tm_1"/>
    <property type="match status" value="1"/>
</dbReference>
<evidence type="ECO:0000256" key="6">
    <source>
        <dbReference type="ARBA" id="ARBA00023136"/>
    </source>
</evidence>
<dbReference type="AlphaFoldDB" id="A0AAE1K7K5"/>
<dbReference type="InterPro" id="IPR017452">
    <property type="entry name" value="GPCR_Rhodpsn_7TM"/>
</dbReference>
<evidence type="ECO:0000256" key="7">
    <source>
        <dbReference type="ARBA" id="ARBA00023170"/>
    </source>
</evidence>
<feature type="transmembrane region" description="Helical" evidence="10">
    <location>
        <begin position="162"/>
        <end position="183"/>
    </location>
</feature>
<keyword evidence="8" id="KW-0807">Transducer</keyword>
<dbReference type="EMBL" id="JAWQEG010003728">
    <property type="protein sequence ID" value="KAK3864730.1"/>
    <property type="molecule type" value="Genomic_DNA"/>
</dbReference>
<reference evidence="12" key="1">
    <citation type="submission" date="2023-10" db="EMBL/GenBank/DDBJ databases">
        <title>Genome assemblies of two species of porcelain crab, Petrolisthes cinctipes and Petrolisthes manimaculis (Anomura: Porcellanidae).</title>
        <authorList>
            <person name="Angst P."/>
        </authorList>
    </citation>
    <scope>NUCLEOTIDE SEQUENCE</scope>
    <source>
        <strain evidence="12">PB745_01</strain>
        <tissue evidence="12">Gill</tissue>
    </source>
</reference>
<evidence type="ECO:0000313" key="12">
    <source>
        <dbReference type="EMBL" id="KAK3864730.1"/>
    </source>
</evidence>
<dbReference type="PANTHER" id="PTHR24243:SF208">
    <property type="entry name" value="PYROKININ-1 RECEPTOR"/>
    <property type="match status" value="1"/>
</dbReference>
<evidence type="ECO:0000256" key="4">
    <source>
        <dbReference type="ARBA" id="ARBA00022989"/>
    </source>
</evidence>
<evidence type="ECO:0000256" key="10">
    <source>
        <dbReference type="SAM" id="Phobius"/>
    </source>
</evidence>
<keyword evidence="5" id="KW-0297">G-protein coupled receptor</keyword>